<comment type="caution">
    <text evidence="2">The sequence shown here is derived from an EMBL/GenBank/DDBJ whole genome shotgun (WGS) entry which is preliminary data.</text>
</comment>
<dbReference type="Pfam" id="PF13770">
    <property type="entry name" value="DUF4169"/>
    <property type="match status" value="1"/>
</dbReference>
<feature type="compositionally biased region" description="Basic and acidic residues" evidence="1">
    <location>
        <begin position="14"/>
        <end position="27"/>
    </location>
</feature>
<protein>
    <submittedName>
        <fullName evidence="2">DUF4169 family protein</fullName>
    </submittedName>
</protein>
<keyword evidence="3" id="KW-1185">Reference proteome</keyword>
<dbReference type="RefSeq" id="WP_140192536.1">
    <property type="nucleotide sequence ID" value="NZ_CP065915.1"/>
</dbReference>
<evidence type="ECO:0000256" key="1">
    <source>
        <dbReference type="SAM" id="MobiDB-lite"/>
    </source>
</evidence>
<reference evidence="2 3" key="1">
    <citation type="submission" date="2019-06" db="EMBL/GenBank/DDBJ databases">
        <title>Genome of new Rhodobacteraceae sp. SM1903.</title>
        <authorList>
            <person name="Ren X."/>
        </authorList>
    </citation>
    <scope>NUCLEOTIDE SEQUENCE [LARGE SCALE GENOMIC DNA]</scope>
    <source>
        <strain evidence="2 3">SM1903</strain>
    </source>
</reference>
<gene>
    <name evidence="2" type="ORF">FHY64_00690</name>
</gene>
<evidence type="ECO:0000313" key="3">
    <source>
        <dbReference type="Proteomes" id="UP000314011"/>
    </source>
</evidence>
<proteinExistence type="predicted"/>
<accession>A0A5C5GAM7</accession>
<evidence type="ECO:0000313" key="2">
    <source>
        <dbReference type="EMBL" id="TNY31855.1"/>
    </source>
</evidence>
<sequence length="58" mass="6697">MSVVNFNKARKVRARADAKKQADENAVKHGRTKAQRMLDAAREQKLRERLDGQKFDDV</sequence>
<dbReference type="AlphaFoldDB" id="A0A5C5GAM7"/>
<dbReference type="EMBL" id="VFFF01000001">
    <property type="protein sequence ID" value="TNY31855.1"/>
    <property type="molecule type" value="Genomic_DNA"/>
</dbReference>
<dbReference type="Proteomes" id="UP000314011">
    <property type="component" value="Unassembled WGS sequence"/>
</dbReference>
<dbReference type="OrthoDB" id="7192657at2"/>
<name>A0A5C5GAM7_9RHOB</name>
<organism evidence="2 3">
    <name type="scientific">Pelagovum pacificum</name>
    <dbReference type="NCBI Taxonomy" id="2588711"/>
    <lineage>
        <taxon>Bacteria</taxon>
        <taxon>Pseudomonadati</taxon>
        <taxon>Pseudomonadota</taxon>
        <taxon>Alphaproteobacteria</taxon>
        <taxon>Rhodobacterales</taxon>
        <taxon>Paracoccaceae</taxon>
        <taxon>Pelagovum</taxon>
    </lineage>
</organism>
<feature type="compositionally biased region" description="Basic and acidic residues" evidence="1">
    <location>
        <begin position="39"/>
        <end position="58"/>
    </location>
</feature>
<feature type="region of interest" description="Disordered" evidence="1">
    <location>
        <begin position="1"/>
        <end position="58"/>
    </location>
</feature>
<dbReference type="InterPro" id="IPR025227">
    <property type="entry name" value="DUF4169"/>
</dbReference>